<dbReference type="SUPFAM" id="SSF48498">
    <property type="entry name" value="Tetracyclin repressor-like, C-terminal domain"/>
    <property type="match status" value="1"/>
</dbReference>
<accession>A0ABP4DW83</accession>
<feature type="DNA-binding region" description="H-T-H motif" evidence="2">
    <location>
        <begin position="43"/>
        <end position="62"/>
    </location>
</feature>
<feature type="domain" description="HTH tetR-type" evidence="3">
    <location>
        <begin position="219"/>
        <end position="279"/>
    </location>
</feature>
<proteinExistence type="predicted"/>
<feature type="domain" description="HTH tetR-type" evidence="3">
    <location>
        <begin position="20"/>
        <end position="80"/>
    </location>
</feature>
<dbReference type="InterPro" id="IPR023772">
    <property type="entry name" value="DNA-bd_HTH_TetR-type_CS"/>
</dbReference>
<evidence type="ECO:0000313" key="4">
    <source>
        <dbReference type="EMBL" id="GAA1075376.1"/>
    </source>
</evidence>
<dbReference type="PRINTS" id="PR00455">
    <property type="entry name" value="HTHTETR"/>
</dbReference>
<dbReference type="PROSITE" id="PS01081">
    <property type="entry name" value="HTH_TETR_1"/>
    <property type="match status" value="2"/>
</dbReference>
<dbReference type="InterPro" id="IPR036271">
    <property type="entry name" value="Tet_transcr_reg_TetR-rel_C_sf"/>
</dbReference>
<dbReference type="Gene3D" id="1.10.357.10">
    <property type="entry name" value="Tetracycline Repressor, domain 2"/>
    <property type="match status" value="2"/>
</dbReference>
<reference evidence="5" key="1">
    <citation type="journal article" date="2019" name="Int. J. Syst. Evol. Microbiol.">
        <title>The Global Catalogue of Microorganisms (GCM) 10K type strain sequencing project: providing services to taxonomists for standard genome sequencing and annotation.</title>
        <authorList>
            <consortium name="The Broad Institute Genomics Platform"/>
            <consortium name="The Broad Institute Genome Sequencing Center for Infectious Disease"/>
            <person name="Wu L."/>
            <person name="Ma J."/>
        </authorList>
    </citation>
    <scope>NUCLEOTIDE SEQUENCE [LARGE SCALE GENOMIC DNA]</scope>
    <source>
        <strain evidence="5">JCM 13002</strain>
    </source>
</reference>
<keyword evidence="1 2" id="KW-0238">DNA-binding</keyword>
<organism evidence="4 5">
    <name type="scientific">Kitasatospora arboriphila</name>
    <dbReference type="NCBI Taxonomy" id="258052"/>
    <lineage>
        <taxon>Bacteria</taxon>
        <taxon>Bacillati</taxon>
        <taxon>Actinomycetota</taxon>
        <taxon>Actinomycetes</taxon>
        <taxon>Kitasatosporales</taxon>
        <taxon>Streptomycetaceae</taxon>
        <taxon>Kitasatospora</taxon>
    </lineage>
</organism>
<dbReference type="RefSeq" id="WP_344622756.1">
    <property type="nucleotide sequence ID" value="NZ_BAAALD010000010.1"/>
</dbReference>
<dbReference type="Proteomes" id="UP001499987">
    <property type="component" value="Unassembled WGS sequence"/>
</dbReference>
<evidence type="ECO:0000256" key="2">
    <source>
        <dbReference type="PROSITE-ProRule" id="PRU00335"/>
    </source>
</evidence>
<dbReference type="Gene3D" id="1.10.10.60">
    <property type="entry name" value="Homeodomain-like"/>
    <property type="match status" value="2"/>
</dbReference>
<dbReference type="Pfam" id="PF00440">
    <property type="entry name" value="TetR_N"/>
    <property type="match status" value="2"/>
</dbReference>
<feature type="DNA-binding region" description="H-T-H motif" evidence="2">
    <location>
        <begin position="242"/>
        <end position="261"/>
    </location>
</feature>
<dbReference type="PANTHER" id="PTHR30055">
    <property type="entry name" value="HTH-TYPE TRANSCRIPTIONAL REGULATOR RUTR"/>
    <property type="match status" value="1"/>
</dbReference>
<dbReference type="InterPro" id="IPR050109">
    <property type="entry name" value="HTH-type_TetR-like_transc_reg"/>
</dbReference>
<dbReference type="PANTHER" id="PTHR30055:SF237">
    <property type="entry name" value="TRANSCRIPTIONAL REPRESSOR MCE3R"/>
    <property type="match status" value="1"/>
</dbReference>
<evidence type="ECO:0000313" key="5">
    <source>
        <dbReference type="Proteomes" id="UP001499987"/>
    </source>
</evidence>
<name>A0ABP4DW83_9ACTN</name>
<sequence length="415" mass="44564">MAAERVPGAGAAGRVVRRPPGRKAQILAAAAEQFHRRGYHLVSMADVAAEVGITAPALYRHFRSKPELLLRAVDTDLQALRTAVRAGGGSPADLCAALAPAAVDHRALGTLWHRDARLLAPAQRAALRRELRTDVRAMARTLARSRPELSAEQAEFLCWSLLSGYGSLSYHTFAPPRRWFETLLRRIGGELLAVAPRAEDRAGPPAAPAVQPAAPAAGESRREELLLAAVRLFHERGFDNVSTDRIGAAVGIAGPSVYKHFATKAELLAAALVRSRERLWHEVEGAIADSTGPAAALDAGLRSYLDFARRHSHYLGAMLSETERLDPADRRAAVDFRRDFLRVWVGLLQQVRPDYDTAEARIRVHAMFAVVNDGVRHRPGGSGTAAAGLLEPAARAVLGLPAASAPGTGKELVDG</sequence>
<comment type="caution">
    <text evidence="4">The sequence shown here is derived from an EMBL/GenBank/DDBJ whole genome shotgun (WGS) entry which is preliminary data.</text>
</comment>
<dbReference type="SUPFAM" id="SSF46689">
    <property type="entry name" value="Homeodomain-like"/>
    <property type="match status" value="2"/>
</dbReference>
<dbReference type="InterPro" id="IPR001647">
    <property type="entry name" value="HTH_TetR"/>
</dbReference>
<evidence type="ECO:0000256" key="1">
    <source>
        <dbReference type="ARBA" id="ARBA00023125"/>
    </source>
</evidence>
<dbReference type="InterPro" id="IPR009057">
    <property type="entry name" value="Homeodomain-like_sf"/>
</dbReference>
<gene>
    <name evidence="4" type="ORF">GCM10009663_15600</name>
</gene>
<dbReference type="PROSITE" id="PS50977">
    <property type="entry name" value="HTH_TETR_2"/>
    <property type="match status" value="2"/>
</dbReference>
<evidence type="ECO:0000259" key="3">
    <source>
        <dbReference type="PROSITE" id="PS50977"/>
    </source>
</evidence>
<dbReference type="EMBL" id="BAAALD010000010">
    <property type="protein sequence ID" value="GAA1075376.1"/>
    <property type="molecule type" value="Genomic_DNA"/>
</dbReference>
<keyword evidence="5" id="KW-1185">Reference proteome</keyword>
<protein>
    <submittedName>
        <fullName evidence="4">TetR/AcrR family transcriptional regulator</fullName>
    </submittedName>
</protein>